<dbReference type="PANTHER" id="PTHR43877">
    <property type="entry name" value="AMINOALKYLPHOSPHONATE N-ACETYLTRANSFERASE-RELATED-RELATED"/>
    <property type="match status" value="1"/>
</dbReference>
<dbReference type="RefSeq" id="WP_240159631.1">
    <property type="nucleotide sequence ID" value="NZ_JAAOZR010000013.1"/>
</dbReference>
<dbReference type="InterPro" id="IPR000182">
    <property type="entry name" value="GNAT_dom"/>
</dbReference>
<dbReference type="PROSITE" id="PS51186">
    <property type="entry name" value="GNAT"/>
    <property type="match status" value="1"/>
</dbReference>
<dbReference type="Pfam" id="PF00583">
    <property type="entry name" value="Acetyltransf_1"/>
    <property type="match status" value="1"/>
</dbReference>
<feature type="domain" description="N-acetyltransferase" evidence="3">
    <location>
        <begin position="23"/>
        <end position="167"/>
    </location>
</feature>
<sequence length="167" mass="19586">MELDELRINKSVCFWERKMMNNYEISEVKVLNTEHLSDLLWESTSEGFRHIQRFVHEYNTGINVFNLEGEALFECRMHHRIIGICGLNQDPNIGEGTGRVRRLYILPEFRRYGVGREMINAVIKRAGQSFEKLVLYTDNPVASRFYVTLGFEEVKNDDKVTHCLVLK</sequence>
<dbReference type="Proteomes" id="UP001519344">
    <property type="component" value="Unassembled WGS sequence"/>
</dbReference>
<accession>A0ABS4HQS6</accession>
<protein>
    <submittedName>
        <fullName evidence="4">Ribosomal protein S18 acetylase RimI-like enzyme</fullName>
    </submittedName>
</protein>
<keyword evidence="5" id="KW-1185">Reference proteome</keyword>
<evidence type="ECO:0000313" key="4">
    <source>
        <dbReference type="EMBL" id="MBP1960963.1"/>
    </source>
</evidence>
<evidence type="ECO:0000259" key="3">
    <source>
        <dbReference type="PROSITE" id="PS51186"/>
    </source>
</evidence>
<evidence type="ECO:0000256" key="2">
    <source>
        <dbReference type="ARBA" id="ARBA00023315"/>
    </source>
</evidence>
<gene>
    <name evidence="4" type="ORF">J2Z65_000157</name>
</gene>
<keyword evidence="2" id="KW-0012">Acyltransferase</keyword>
<dbReference type="Gene3D" id="3.40.630.30">
    <property type="match status" value="1"/>
</dbReference>
<name>A0ABS4HQS6_9BACL</name>
<dbReference type="EMBL" id="JAGGKV010000001">
    <property type="protein sequence ID" value="MBP1960963.1"/>
    <property type="molecule type" value="Genomic_DNA"/>
</dbReference>
<dbReference type="CDD" id="cd04301">
    <property type="entry name" value="NAT_SF"/>
    <property type="match status" value="1"/>
</dbReference>
<organism evidence="4 5">
    <name type="scientific">Paenibacillus aceris</name>
    <dbReference type="NCBI Taxonomy" id="869555"/>
    <lineage>
        <taxon>Bacteria</taxon>
        <taxon>Bacillati</taxon>
        <taxon>Bacillota</taxon>
        <taxon>Bacilli</taxon>
        <taxon>Bacillales</taxon>
        <taxon>Paenibacillaceae</taxon>
        <taxon>Paenibacillus</taxon>
    </lineage>
</organism>
<evidence type="ECO:0000256" key="1">
    <source>
        <dbReference type="ARBA" id="ARBA00022679"/>
    </source>
</evidence>
<comment type="caution">
    <text evidence="4">The sequence shown here is derived from an EMBL/GenBank/DDBJ whole genome shotgun (WGS) entry which is preliminary data.</text>
</comment>
<evidence type="ECO:0000313" key="5">
    <source>
        <dbReference type="Proteomes" id="UP001519344"/>
    </source>
</evidence>
<proteinExistence type="predicted"/>
<dbReference type="InterPro" id="IPR016181">
    <property type="entry name" value="Acyl_CoA_acyltransferase"/>
</dbReference>
<dbReference type="InterPro" id="IPR050832">
    <property type="entry name" value="Bact_Acetyltransf"/>
</dbReference>
<reference evidence="4 5" key="1">
    <citation type="submission" date="2021-03" db="EMBL/GenBank/DDBJ databases">
        <title>Genomic Encyclopedia of Type Strains, Phase IV (KMG-IV): sequencing the most valuable type-strain genomes for metagenomic binning, comparative biology and taxonomic classification.</title>
        <authorList>
            <person name="Goeker M."/>
        </authorList>
    </citation>
    <scope>NUCLEOTIDE SEQUENCE [LARGE SCALE GENOMIC DNA]</scope>
    <source>
        <strain evidence="4 5">DSM 24950</strain>
    </source>
</reference>
<dbReference type="SUPFAM" id="SSF55729">
    <property type="entry name" value="Acyl-CoA N-acyltransferases (Nat)"/>
    <property type="match status" value="1"/>
</dbReference>
<keyword evidence="1" id="KW-0808">Transferase</keyword>